<proteinExistence type="predicted"/>
<feature type="region of interest" description="Disordered" evidence="2">
    <location>
        <begin position="1"/>
        <end position="22"/>
    </location>
</feature>
<comment type="caution">
    <text evidence="3">The sequence shown here is derived from an EMBL/GenBank/DDBJ whole genome shotgun (WGS) entry which is preliminary data.</text>
</comment>
<dbReference type="InterPro" id="IPR027417">
    <property type="entry name" value="P-loop_NTPase"/>
</dbReference>
<dbReference type="SUPFAM" id="SSF52540">
    <property type="entry name" value="P-loop containing nucleoside triphosphate hydrolases"/>
    <property type="match status" value="1"/>
</dbReference>
<dbReference type="Gene3D" id="1.10.10.60">
    <property type="entry name" value="Homeodomain-like"/>
    <property type="match status" value="1"/>
</dbReference>
<sequence length="376" mass="43436">MQEHNQTPNKLSTKDGNKDTNLNTITPAFEFDKYGIGVEDIKTEEEQLLKQGNEAKESKGLFTVKTASRWIEQAKTRPIPKMLFGEFWFEGELCILFADTNLGKSILAVQIGNSISKGEQIRGFKLETPKQPILYFDFELSDKQFENRYSIRFEQHYNFDNNFIRVEINPDAVIPEAQTFEDYLNHSLERSITETGAKVLIIDNLTYLKNETEKAKDALPLMKHLKALKNKYGLSILALAHTPKRDLSKPITRNDLQGSKMLINFCDSSFSIGESHSDKNLRYLKQIKQRNTEQIYDAENVCICQIDKPFNFLQFEFVNFGTEREHLKQHTEKDKENLNEKVNELKQQGRSLREIGAELGISHMKVSRILKDCNTL</sequence>
<evidence type="ECO:0000256" key="2">
    <source>
        <dbReference type="SAM" id="MobiDB-lite"/>
    </source>
</evidence>
<dbReference type="Proteomes" id="UP000216605">
    <property type="component" value="Unassembled WGS sequence"/>
</dbReference>
<accession>A0A255Z7K4</accession>
<organism evidence="3 4">
    <name type="scientific">Flavobacterium cyanobacteriorum</name>
    <dbReference type="NCBI Taxonomy" id="2022802"/>
    <lineage>
        <taxon>Bacteria</taxon>
        <taxon>Pseudomonadati</taxon>
        <taxon>Bacteroidota</taxon>
        <taxon>Flavobacteriia</taxon>
        <taxon>Flavobacteriales</taxon>
        <taxon>Flavobacteriaceae</taxon>
        <taxon>Flavobacterium</taxon>
    </lineage>
</organism>
<feature type="compositionally biased region" description="Polar residues" evidence="2">
    <location>
        <begin position="1"/>
        <end position="11"/>
    </location>
</feature>
<dbReference type="EMBL" id="NOXV01000253">
    <property type="protein sequence ID" value="OYQ37527.1"/>
    <property type="molecule type" value="Genomic_DNA"/>
</dbReference>
<keyword evidence="4" id="KW-1185">Reference proteome</keyword>
<gene>
    <name evidence="3" type="ORF">CHU92_08030</name>
</gene>
<dbReference type="OrthoDB" id="786308at2"/>
<dbReference type="Pfam" id="PF13481">
    <property type="entry name" value="AAA_25"/>
    <property type="match status" value="1"/>
</dbReference>
<protein>
    <submittedName>
        <fullName evidence="3">LuxR family transcriptional regulator</fullName>
    </submittedName>
</protein>
<dbReference type="AlphaFoldDB" id="A0A255Z7K4"/>
<evidence type="ECO:0000256" key="1">
    <source>
        <dbReference type="SAM" id="Coils"/>
    </source>
</evidence>
<reference evidence="3 4" key="1">
    <citation type="submission" date="2017-07" db="EMBL/GenBank/DDBJ databases">
        <title>Flavobacterium cyanobacteriorum sp. nov., isolated from cyanobacterial aggregates in a eutrophic lake.</title>
        <authorList>
            <person name="Cai H."/>
        </authorList>
    </citation>
    <scope>NUCLEOTIDE SEQUENCE [LARGE SCALE GENOMIC DNA]</scope>
    <source>
        <strain evidence="3 4">TH021</strain>
    </source>
</reference>
<keyword evidence="1" id="KW-0175">Coiled coil</keyword>
<evidence type="ECO:0000313" key="3">
    <source>
        <dbReference type="EMBL" id="OYQ37527.1"/>
    </source>
</evidence>
<feature type="coiled-coil region" evidence="1">
    <location>
        <begin position="328"/>
        <end position="355"/>
    </location>
</feature>
<dbReference type="RefSeq" id="WP_094414395.1">
    <property type="nucleotide sequence ID" value="NZ_NOXV01000253.1"/>
</dbReference>
<dbReference type="Gene3D" id="3.40.50.300">
    <property type="entry name" value="P-loop containing nucleotide triphosphate hydrolases"/>
    <property type="match status" value="1"/>
</dbReference>
<evidence type="ECO:0000313" key="4">
    <source>
        <dbReference type="Proteomes" id="UP000216605"/>
    </source>
</evidence>
<name>A0A255Z7K4_9FLAO</name>